<dbReference type="Proteomes" id="UP000245380">
    <property type="component" value="Unassembled WGS sequence"/>
</dbReference>
<feature type="region of interest" description="Disordered" evidence="1">
    <location>
        <begin position="157"/>
        <end position="178"/>
    </location>
</feature>
<keyword evidence="4" id="KW-1185">Reference proteome</keyword>
<accession>A0A2U3D0U6</accession>
<feature type="signal peptide" evidence="2">
    <location>
        <begin position="1"/>
        <end position="22"/>
    </location>
</feature>
<comment type="caution">
    <text evidence="3">The sequence shown here is derived from an EMBL/GenBank/DDBJ whole genome shotgun (WGS) entry which is preliminary data.</text>
</comment>
<protein>
    <recommendedName>
        <fullName evidence="5">Copper amine oxidase-like N-terminal domain-containing protein</fullName>
    </recommendedName>
</protein>
<evidence type="ECO:0008006" key="5">
    <source>
        <dbReference type="Google" id="ProtNLM"/>
    </source>
</evidence>
<feature type="chain" id="PRO_5015396798" description="Copper amine oxidase-like N-terminal domain-containing protein" evidence="2">
    <location>
        <begin position="23"/>
        <end position="462"/>
    </location>
</feature>
<evidence type="ECO:0000256" key="1">
    <source>
        <dbReference type="SAM" id="MobiDB-lite"/>
    </source>
</evidence>
<dbReference type="RefSeq" id="WP_109431739.1">
    <property type="nucleotide sequence ID" value="NZ_MPDK01000046.1"/>
</dbReference>
<dbReference type="AlphaFoldDB" id="A0A2U3D0U6"/>
<evidence type="ECO:0000256" key="2">
    <source>
        <dbReference type="SAM" id="SignalP"/>
    </source>
</evidence>
<dbReference type="OrthoDB" id="2370483at2"/>
<gene>
    <name evidence="3" type="ORF">BM613_13590</name>
</gene>
<evidence type="ECO:0000313" key="3">
    <source>
        <dbReference type="EMBL" id="PWI54874.1"/>
    </source>
</evidence>
<name>A0A2U3D0U6_SULT2</name>
<keyword evidence="2" id="KW-0732">Signal</keyword>
<evidence type="ECO:0000313" key="4">
    <source>
        <dbReference type="Proteomes" id="UP000245380"/>
    </source>
</evidence>
<reference evidence="3 4" key="1">
    <citation type="submission" date="2016-11" db="EMBL/GenBank/DDBJ databases">
        <title>Comparative genomics of Acidibacillus ferroxidans species.</title>
        <authorList>
            <person name="Oliveira G."/>
            <person name="Nunes G."/>
            <person name="Oliveira R."/>
            <person name="Araujo F."/>
            <person name="Salim A."/>
            <person name="Scholte L."/>
            <person name="Morais D."/>
            <person name="Nancucheo I."/>
            <person name="Johnson D.B."/>
            <person name="Grail B."/>
            <person name="Bittencourt J."/>
            <person name="Valadares R."/>
        </authorList>
    </citation>
    <scope>NUCLEOTIDE SEQUENCE [LARGE SCALE GENOMIC DNA]</scope>
    <source>
        <strain evidence="3 4">Y002</strain>
    </source>
</reference>
<proteinExistence type="predicted"/>
<dbReference type="EMBL" id="MPDK01000046">
    <property type="protein sequence ID" value="PWI54874.1"/>
    <property type="molecule type" value="Genomic_DNA"/>
</dbReference>
<organism evidence="3 4">
    <name type="scientific">Sulfoacidibacillus thermotolerans</name>
    <name type="common">Acidibacillus sulfuroxidans</name>
    <dbReference type="NCBI Taxonomy" id="1765684"/>
    <lineage>
        <taxon>Bacteria</taxon>
        <taxon>Bacillati</taxon>
        <taxon>Bacillota</taxon>
        <taxon>Bacilli</taxon>
        <taxon>Bacillales</taxon>
        <taxon>Alicyclobacillaceae</taxon>
        <taxon>Sulfoacidibacillus</taxon>
    </lineage>
</organism>
<sequence length="462" mass="49796">MRKLTSLVVASLVMSATVPAFAQTQSYTYTSASIEINGHATFHPDKFVANGTTYMPIWYVMQTLNQVGYKSAWNGHVWAVTSPQSTSFHLNAQTGHTSIEVNGQIAEVDVPTIAAKDPLSGVFTTFMPIWYVQQLLNNVGITTDTWNGTTWTIGTASGASTKTSTTTSTPPTTSTTGSTTVTQEVMATDMWQTFAGVNWDINSHPSIAAVGITPSATTPVTAGDVATYLADWASKAKGVYASWEPGKVFATGQGPWMPYNLQYEASSDPYTWANINGLFQGTDVSSASSIISQTDVDTILSNLQWWLTGDKVVNGVSYLHVPFYSNYGAWLTETGGKGVGNGISENNYQSYLADETRYYDQITAKVVGTTIDLTLPNTANSASNMAWDVVDGVWEYGGWQSKDNRGGKTIQVPNGGPGLSIDTATLNPDMYLEGFQIALKNVNGAPMFTQPYDVGMLQYPSN</sequence>